<dbReference type="KEGG" id="nch:A0U93_12170"/>
<dbReference type="OrthoDB" id="7222875at2"/>
<evidence type="ECO:0000313" key="2">
    <source>
        <dbReference type="Proteomes" id="UP000188604"/>
    </source>
</evidence>
<dbReference type="Proteomes" id="UP000188604">
    <property type="component" value="Chromosome"/>
</dbReference>
<reference evidence="1 2" key="1">
    <citation type="submission" date="2016-03" db="EMBL/GenBank/DDBJ databases">
        <title>Acetic acid bacteria sequencing.</title>
        <authorList>
            <person name="Brandt J."/>
            <person name="Jakob F."/>
            <person name="Vogel R.F."/>
        </authorList>
    </citation>
    <scope>NUCLEOTIDE SEQUENCE [LARGE SCALE GENOMIC DNA]</scope>
    <source>
        <strain evidence="1 2">NBRC 101099</strain>
    </source>
</reference>
<name>A0A1U9KS66_9PROT</name>
<dbReference type="RefSeq" id="WP_077807601.1">
    <property type="nucleotide sequence ID" value="NZ_BJXS01000006.1"/>
</dbReference>
<gene>
    <name evidence="1" type="ORF">A0U93_12170</name>
</gene>
<dbReference type="EMBL" id="CP014691">
    <property type="protein sequence ID" value="AQS88567.1"/>
    <property type="molecule type" value="Genomic_DNA"/>
</dbReference>
<protein>
    <submittedName>
        <fullName evidence="1">Uncharacterized protein</fullName>
    </submittedName>
</protein>
<proteinExistence type="predicted"/>
<sequence length="89" mass="9950">MRVIEAARLISTGVMPADHLWQITTTPERVIMALLLGRPDWLPPHAATPRLAWNALNTRQREMLLRRAPKQVRACLPGAATPRPVAIRA</sequence>
<keyword evidence="2" id="KW-1185">Reference proteome</keyword>
<dbReference type="AlphaFoldDB" id="A0A1U9KS66"/>
<evidence type="ECO:0000313" key="1">
    <source>
        <dbReference type="EMBL" id="AQS88567.1"/>
    </source>
</evidence>
<organism evidence="1 2">
    <name type="scientific">Neoasaia chiangmaiensis</name>
    <dbReference type="NCBI Taxonomy" id="320497"/>
    <lineage>
        <taxon>Bacteria</taxon>
        <taxon>Pseudomonadati</taxon>
        <taxon>Pseudomonadota</taxon>
        <taxon>Alphaproteobacteria</taxon>
        <taxon>Acetobacterales</taxon>
        <taxon>Acetobacteraceae</taxon>
        <taxon>Neoasaia</taxon>
    </lineage>
</organism>
<accession>A0A1U9KS66</accession>